<sequence>MNAVPPSFTQDALRYGEVALIGAGPGDPGLLTLRAWQLMQQADVVVYDRLVSAEIMAMLPNRCVRRYVGKACGAHSLPQEEINQLLVDLAHEQKRVVRLKGGDPFVFGRGGEELEHLLANGVPCVLVPGVTAASGCTTLAGIPLTHRKLARSCQFITGHLQADGELLLPWAQLAAPEQTLVFYMGLGSLPIIRRQLVEHGLSATTPAALISHGCSERQQVLRATLDTLPQLAADAQLKPPTLIVIGAVVGLFEQADVQHPGRIRAAEPEFIAVGASSCSA</sequence>
<evidence type="ECO:0000256" key="3">
    <source>
        <dbReference type="ARBA" id="ARBA00022573"/>
    </source>
</evidence>
<dbReference type="FunFam" id="3.40.1010.10:FF:000001">
    <property type="entry name" value="Siroheme synthase"/>
    <property type="match status" value="1"/>
</dbReference>
<keyword evidence="4 13" id="KW-0489">Methyltransferase</keyword>
<dbReference type="UniPathway" id="UPA00262">
    <property type="reaction ID" value="UER00211"/>
</dbReference>
<dbReference type="InterPro" id="IPR000878">
    <property type="entry name" value="4pyrrol_Mease"/>
</dbReference>
<proteinExistence type="inferred from homology"/>
<name>A0A1H7KPI3_9GAMM</name>
<evidence type="ECO:0000256" key="8">
    <source>
        <dbReference type="ARBA" id="ARBA00023239"/>
    </source>
</evidence>
<dbReference type="Proteomes" id="UP000185766">
    <property type="component" value="Unassembled WGS sequence"/>
</dbReference>
<evidence type="ECO:0000313" key="15">
    <source>
        <dbReference type="EMBL" id="SEK88731.1"/>
    </source>
</evidence>
<dbReference type="GO" id="GO:0032259">
    <property type="term" value="P:methylation"/>
    <property type="evidence" value="ECO:0007669"/>
    <property type="project" value="UniProtKB-KW"/>
</dbReference>
<dbReference type="FunFam" id="3.30.950.10:FF:000001">
    <property type="entry name" value="Siroheme synthase"/>
    <property type="match status" value="1"/>
</dbReference>
<keyword evidence="16" id="KW-1185">Reference proteome</keyword>
<keyword evidence="3" id="KW-0169">Cobalamin biosynthesis</keyword>
<dbReference type="EMBL" id="FOAS01000006">
    <property type="protein sequence ID" value="SEK88731.1"/>
    <property type="molecule type" value="Genomic_DNA"/>
</dbReference>
<comment type="similarity">
    <text evidence="1 13">Belongs to the precorrin methyltransferase family.</text>
</comment>
<keyword evidence="9" id="KW-0627">Porphyrin biosynthesis</keyword>
<dbReference type="CDD" id="cd11642">
    <property type="entry name" value="SUMT"/>
    <property type="match status" value="1"/>
</dbReference>
<evidence type="ECO:0000259" key="14">
    <source>
        <dbReference type="Pfam" id="PF00590"/>
    </source>
</evidence>
<evidence type="ECO:0000256" key="1">
    <source>
        <dbReference type="ARBA" id="ARBA00005879"/>
    </source>
</evidence>
<accession>A0A1H7KPI3</accession>
<keyword evidence="6" id="KW-0949">S-adenosyl-L-methionine</keyword>
<evidence type="ECO:0000256" key="7">
    <source>
        <dbReference type="ARBA" id="ARBA00023002"/>
    </source>
</evidence>
<dbReference type="Gene3D" id="3.40.1010.10">
    <property type="entry name" value="Cobalt-precorrin-4 Transmethylase, Domain 1"/>
    <property type="match status" value="1"/>
</dbReference>
<evidence type="ECO:0000256" key="10">
    <source>
        <dbReference type="ARBA" id="ARBA00023268"/>
    </source>
</evidence>
<evidence type="ECO:0000256" key="5">
    <source>
        <dbReference type="ARBA" id="ARBA00022679"/>
    </source>
</evidence>
<protein>
    <recommendedName>
        <fullName evidence="2">uroporphyrinogen-III C-methyltransferase</fullName>
        <ecNumber evidence="2">2.1.1.107</ecNumber>
    </recommendedName>
</protein>
<dbReference type="InterPro" id="IPR050161">
    <property type="entry name" value="Siro_Cobalamin_biosynth"/>
</dbReference>
<evidence type="ECO:0000256" key="4">
    <source>
        <dbReference type="ARBA" id="ARBA00022603"/>
    </source>
</evidence>
<dbReference type="InterPro" id="IPR003043">
    <property type="entry name" value="Uropor_MeTrfase_CS"/>
</dbReference>
<dbReference type="GO" id="GO:0016829">
    <property type="term" value="F:lyase activity"/>
    <property type="evidence" value="ECO:0007669"/>
    <property type="project" value="UniProtKB-KW"/>
</dbReference>
<comment type="pathway">
    <text evidence="11">Porphyrin-containing compound metabolism; siroheme biosynthesis; precorrin-2 from uroporphyrinogen III: step 1/1.</text>
</comment>
<dbReference type="Pfam" id="PF00590">
    <property type="entry name" value="TP_methylase"/>
    <property type="match status" value="1"/>
</dbReference>
<dbReference type="PANTHER" id="PTHR45790">
    <property type="entry name" value="SIROHEME SYNTHASE-RELATED"/>
    <property type="match status" value="1"/>
</dbReference>
<dbReference type="PANTHER" id="PTHR45790:SF1">
    <property type="entry name" value="SIROHEME SYNTHASE"/>
    <property type="match status" value="1"/>
</dbReference>
<evidence type="ECO:0000256" key="2">
    <source>
        <dbReference type="ARBA" id="ARBA00012162"/>
    </source>
</evidence>
<dbReference type="NCBIfam" id="TIGR01469">
    <property type="entry name" value="cobA_cysG_Cterm"/>
    <property type="match status" value="1"/>
</dbReference>
<dbReference type="GO" id="GO:0009236">
    <property type="term" value="P:cobalamin biosynthetic process"/>
    <property type="evidence" value="ECO:0007669"/>
    <property type="project" value="UniProtKB-KW"/>
</dbReference>
<keyword evidence="8" id="KW-0456">Lyase</keyword>
<dbReference type="STRING" id="1429083.GCA_001885685_00973"/>
<dbReference type="GO" id="GO:0004851">
    <property type="term" value="F:uroporphyrin-III C-methyltransferase activity"/>
    <property type="evidence" value="ECO:0007669"/>
    <property type="project" value="UniProtKB-EC"/>
</dbReference>
<evidence type="ECO:0000256" key="12">
    <source>
        <dbReference type="ARBA" id="ARBA00060548"/>
    </source>
</evidence>
<dbReference type="InterPro" id="IPR035996">
    <property type="entry name" value="4pyrrol_Methylase_sf"/>
</dbReference>
<dbReference type="SUPFAM" id="SSF53790">
    <property type="entry name" value="Tetrapyrrole methylase"/>
    <property type="match status" value="1"/>
</dbReference>
<dbReference type="RefSeq" id="WP_074866783.1">
    <property type="nucleotide sequence ID" value="NZ_FOAS01000006.1"/>
</dbReference>
<evidence type="ECO:0000256" key="11">
    <source>
        <dbReference type="ARBA" id="ARBA00025705"/>
    </source>
</evidence>
<keyword evidence="7" id="KW-0560">Oxidoreductase</keyword>
<evidence type="ECO:0000256" key="9">
    <source>
        <dbReference type="ARBA" id="ARBA00023244"/>
    </source>
</evidence>
<evidence type="ECO:0000256" key="13">
    <source>
        <dbReference type="RuleBase" id="RU003960"/>
    </source>
</evidence>
<dbReference type="InterPro" id="IPR014777">
    <property type="entry name" value="4pyrrole_Mease_sub1"/>
</dbReference>
<dbReference type="InterPro" id="IPR006366">
    <property type="entry name" value="CobA/CysG_C"/>
</dbReference>
<dbReference type="Gene3D" id="3.30.950.10">
    <property type="entry name" value="Methyltransferase, Cobalt-precorrin-4 Transmethylase, Domain 2"/>
    <property type="match status" value="1"/>
</dbReference>
<dbReference type="AlphaFoldDB" id="A0A1H7KPI3"/>
<dbReference type="InterPro" id="IPR014776">
    <property type="entry name" value="4pyrrole_Mease_sub2"/>
</dbReference>
<organism evidence="15 16">
    <name type="scientific">Atopomonas hussainii</name>
    <dbReference type="NCBI Taxonomy" id="1429083"/>
    <lineage>
        <taxon>Bacteria</taxon>
        <taxon>Pseudomonadati</taxon>
        <taxon>Pseudomonadota</taxon>
        <taxon>Gammaproteobacteria</taxon>
        <taxon>Pseudomonadales</taxon>
        <taxon>Pseudomonadaceae</taxon>
        <taxon>Atopomonas</taxon>
    </lineage>
</organism>
<dbReference type="PROSITE" id="PS00839">
    <property type="entry name" value="SUMT_1"/>
    <property type="match status" value="1"/>
</dbReference>
<feature type="domain" description="Tetrapyrrole methylase" evidence="14">
    <location>
        <begin position="18"/>
        <end position="228"/>
    </location>
</feature>
<reference evidence="15 16" key="1">
    <citation type="submission" date="2016-10" db="EMBL/GenBank/DDBJ databases">
        <authorList>
            <person name="de Groot N.N."/>
        </authorList>
    </citation>
    <scope>NUCLEOTIDE SEQUENCE [LARGE SCALE GENOMIC DNA]</scope>
    <source>
        <strain evidence="15 16">JCM 19513</strain>
    </source>
</reference>
<dbReference type="GO" id="GO:0019354">
    <property type="term" value="P:siroheme biosynthetic process"/>
    <property type="evidence" value="ECO:0007669"/>
    <property type="project" value="UniProtKB-UniPathway"/>
</dbReference>
<keyword evidence="10" id="KW-0511">Multifunctional enzyme</keyword>
<evidence type="ECO:0000256" key="6">
    <source>
        <dbReference type="ARBA" id="ARBA00022691"/>
    </source>
</evidence>
<comment type="pathway">
    <text evidence="12">Cofactor biosynthesis; adenosylcobalamin biosynthesis; precorrin-2 from uroporphyrinogen III: step 1/1.</text>
</comment>
<gene>
    <name evidence="15" type="ORF">SAMN05216214_10642</name>
</gene>
<dbReference type="NCBIfam" id="NF004790">
    <property type="entry name" value="PRK06136.1"/>
    <property type="match status" value="1"/>
</dbReference>
<evidence type="ECO:0000313" key="16">
    <source>
        <dbReference type="Proteomes" id="UP000185766"/>
    </source>
</evidence>
<keyword evidence="5 13" id="KW-0808">Transferase</keyword>
<dbReference type="EC" id="2.1.1.107" evidence="2"/>
<dbReference type="PROSITE" id="PS00840">
    <property type="entry name" value="SUMT_2"/>
    <property type="match status" value="1"/>
</dbReference>
<dbReference type="GO" id="GO:0016491">
    <property type="term" value="F:oxidoreductase activity"/>
    <property type="evidence" value="ECO:0007669"/>
    <property type="project" value="UniProtKB-KW"/>
</dbReference>